<sequence>MAHILLVDDEPEVLNALTRILRKQYQISIANSASEALSVLNEQSIDLIISDIRMPIMDGIELLTQIRDRYPNMSRVLLSGYADMEQCQRAINDDVAKIILAKPWDNFELKNIVALLIEFNQLKADNELLSQQLTHLRA</sequence>
<comment type="caution">
    <text evidence="4">The sequence shown here is derived from an EMBL/GenBank/DDBJ whole genome shotgun (WGS) entry which is preliminary data.</text>
</comment>
<feature type="domain" description="Response regulatory" evidence="3">
    <location>
        <begin position="3"/>
        <end position="117"/>
    </location>
</feature>
<dbReference type="SUPFAM" id="SSF52172">
    <property type="entry name" value="CheY-like"/>
    <property type="match status" value="1"/>
</dbReference>
<reference evidence="4 5" key="1">
    <citation type="submission" date="2017-02" db="EMBL/GenBank/DDBJ databases">
        <title>Pseudoalteromonas ulvae TC14 Genome.</title>
        <authorList>
            <person name="Molmeret M."/>
        </authorList>
    </citation>
    <scope>NUCLEOTIDE SEQUENCE [LARGE SCALE GENOMIC DNA]</scope>
    <source>
        <strain evidence="4">TC14</strain>
    </source>
</reference>
<dbReference type="InterPro" id="IPR050595">
    <property type="entry name" value="Bact_response_regulator"/>
</dbReference>
<dbReference type="CDD" id="cd17569">
    <property type="entry name" value="REC_HupR-like"/>
    <property type="match status" value="1"/>
</dbReference>
<dbReference type="Proteomes" id="UP000194841">
    <property type="component" value="Unassembled WGS sequence"/>
</dbReference>
<dbReference type="InterPro" id="IPR001789">
    <property type="entry name" value="Sig_transdc_resp-reg_receiver"/>
</dbReference>
<dbReference type="PANTHER" id="PTHR44591">
    <property type="entry name" value="STRESS RESPONSE REGULATOR PROTEIN 1"/>
    <property type="match status" value="1"/>
</dbReference>
<dbReference type="SMART" id="SM00448">
    <property type="entry name" value="REC"/>
    <property type="match status" value="1"/>
</dbReference>
<protein>
    <submittedName>
        <fullName evidence="4">Response regulator</fullName>
    </submittedName>
</protein>
<dbReference type="OrthoDB" id="9802066at2"/>
<accession>A0A244CSA1</accession>
<feature type="modified residue" description="4-aspartylphosphate" evidence="2">
    <location>
        <position position="51"/>
    </location>
</feature>
<gene>
    <name evidence="4" type="ORF">B1199_09235</name>
</gene>
<evidence type="ECO:0000256" key="1">
    <source>
        <dbReference type="ARBA" id="ARBA00022553"/>
    </source>
</evidence>
<keyword evidence="1 2" id="KW-0597">Phosphoprotein</keyword>
<evidence type="ECO:0000256" key="2">
    <source>
        <dbReference type="PROSITE-ProRule" id="PRU00169"/>
    </source>
</evidence>
<dbReference type="Gene3D" id="3.40.50.2300">
    <property type="match status" value="1"/>
</dbReference>
<organism evidence="4 5">
    <name type="scientific">Pseudoalteromonas ulvae</name>
    <dbReference type="NCBI Taxonomy" id="107327"/>
    <lineage>
        <taxon>Bacteria</taxon>
        <taxon>Pseudomonadati</taxon>
        <taxon>Pseudomonadota</taxon>
        <taxon>Gammaproteobacteria</taxon>
        <taxon>Alteromonadales</taxon>
        <taxon>Pseudoalteromonadaceae</taxon>
        <taxon>Pseudoalteromonas</taxon>
    </lineage>
</organism>
<dbReference type="GO" id="GO:0000160">
    <property type="term" value="P:phosphorelay signal transduction system"/>
    <property type="evidence" value="ECO:0007669"/>
    <property type="project" value="InterPro"/>
</dbReference>
<dbReference type="PROSITE" id="PS50110">
    <property type="entry name" value="RESPONSE_REGULATORY"/>
    <property type="match status" value="1"/>
</dbReference>
<proteinExistence type="predicted"/>
<dbReference type="RefSeq" id="WP_086743800.1">
    <property type="nucleotide sequence ID" value="NZ_MWPV01000002.1"/>
</dbReference>
<keyword evidence="5" id="KW-1185">Reference proteome</keyword>
<dbReference type="EMBL" id="MWPV01000002">
    <property type="protein sequence ID" value="OUL58497.1"/>
    <property type="molecule type" value="Genomic_DNA"/>
</dbReference>
<dbReference type="AlphaFoldDB" id="A0A244CSA1"/>
<dbReference type="Pfam" id="PF00072">
    <property type="entry name" value="Response_reg"/>
    <property type="match status" value="1"/>
</dbReference>
<name>A0A244CSA1_PSEDV</name>
<evidence type="ECO:0000313" key="5">
    <source>
        <dbReference type="Proteomes" id="UP000194841"/>
    </source>
</evidence>
<dbReference type="PANTHER" id="PTHR44591:SF19">
    <property type="entry name" value="TWO-COMPONENT RESPONSE REGULATOR-RELATED"/>
    <property type="match status" value="1"/>
</dbReference>
<evidence type="ECO:0000313" key="4">
    <source>
        <dbReference type="EMBL" id="OUL58497.1"/>
    </source>
</evidence>
<evidence type="ECO:0000259" key="3">
    <source>
        <dbReference type="PROSITE" id="PS50110"/>
    </source>
</evidence>
<dbReference type="InterPro" id="IPR011006">
    <property type="entry name" value="CheY-like_superfamily"/>
</dbReference>